<feature type="transmembrane region" description="Helical" evidence="6">
    <location>
        <begin position="272"/>
        <end position="291"/>
    </location>
</feature>
<organism evidence="8 9">
    <name type="scientific">Legionella hackeliae</name>
    <dbReference type="NCBI Taxonomy" id="449"/>
    <lineage>
        <taxon>Bacteria</taxon>
        <taxon>Pseudomonadati</taxon>
        <taxon>Pseudomonadota</taxon>
        <taxon>Gammaproteobacteria</taxon>
        <taxon>Legionellales</taxon>
        <taxon>Legionellaceae</taxon>
        <taxon>Legionella</taxon>
    </lineage>
</organism>
<keyword evidence="3 6" id="KW-0812">Transmembrane</keyword>
<feature type="transmembrane region" description="Helical" evidence="6">
    <location>
        <begin position="361"/>
        <end position="380"/>
    </location>
</feature>
<dbReference type="PANTHER" id="PTHR43124">
    <property type="entry name" value="PURINE EFFLUX PUMP PBUE"/>
    <property type="match status" value="1"/>
</dbReference>
<protein>
    <submittedName>
        <fullName evidence="8">Drug resistance transporter, Bcr/CflA</fullName>
    </submittedName>
</protein>
<dbReference type="SUPFAM" id="SSF103473">
    <property type="entry name" value="MFS general substrate transporter"/>
    <property type="match status" value="1"/>
</dbReference>
<feature type="transmembrane region" description="Helical" evidence="6">
    <location>
        <begin position="71"/>
        <end position="93"/>
    </location>
</feature>
<feature type="transmembrane region" description="Helical" evidence="6">
    <location>
        <begin position="303"/>
        <end position="321"/>
    </location>
</feature>
<feature type="transmembrane region" description="Helical" evidence="6">
    <location>
        <begin position="157"/>
        <end position="174"/>
    </location>
</feature>
<comment type="subcellular location">
    <subcellularLocation>
        <location evidence="1">Cell membrane</location>
        <topology evidence="1">Multi-pass membrane protein</topology>
    </subcellularLocation>
</comment>
<reference evidence="9" key="1">
    <citation type="submission" date="2014-09" db="EMBL/GenBank/DDBJ databases">
        <authorList>
            <person name="Gomez-Valero L."/>
        </authorList>
    </citation>
    <scope>NUCLEOTIDE SEQUENCE [LARGE SCALE GENOMIC DNA]</scope>
    <source>
        <strain evidence="9">ATCC35250</strain>
    </source>
</reference>
<proteinExistence type="predicted"/>
<evidence type="ECO:0000256" key="5">
    <source>
        <dbReference type="ARBA" id="ARBA00023136"/>
    </source>
</evidence>
<dbReference type="RefSeq" id="WP_045107090.1">
    <property type="nucleotide sequence ID" value="NZ_LN681225.1"/>
</dbReference>
<feature type="transmembrane region" description="Helical" evidence="6">
    <location>
        <begin position="247"/>
        <end position="265"/>
    </location>
</feature>
<keyword evidence="5 6" id="KW-0472">Membrane</keyword>
<feature type="transmembrane region" description="Helical" evidence="6">
    <location>
        <begin position="333"/>
        <end position="355"/>
    </location>
</feature>
<evidence type="ECO:0000256" key="4">
    <source>
        <dbReference type="ARBA" id="ARBA00022989"/>
    </source>
</evidence>
<dbReference type="STRING" id="449.LHA_3008"/>
<dbReference type="PROSITE" id="PS50850">
    <property type="entry name" value="MFS"/>
    <property type="match status" value="1"/>
</dbReference>
<dbReference type="GO" id="GO:0022857">
    <property type="term" value="F:transmembrane transporter activity"/>
    <property type="evidence" value="ECO:0007669"/>
    <property type="project" value="InterPro"/>
</dbReference>
<evidence type="ECO:0000259" key="7">
    <source>
        <dbReference type="PROSITE" id="PS50850"/>
    </source>
</evidence>
<dbReference type="KEGG" id="lha:LHA_3008"/>
<keyword evidence="2" id="KW-1003">Cell membrane</keyword>
<dbReference type="PATRIC" id="fig|449.7.peg.1542"/>
<dbReference type="InterPro" id="IPR020846">
    <property type="entry name" value="MFS_dom"/>
</dbReference>
<feature type="transmembrane region" description="Helical" evidence="6">
    <location>
        <begin position="203"/>
        <end position="227"/>
    </location>
</feature>
<feature type="transmembrane region" description="Helical" evidence="6">
    <location>
        <begin position="99"/>
        <end position="117"/>
    </location>
</feature>
<feature type="transmembrane region" description="Helical" evidence="6">
    <location>
        <begin position="44"/>
        <end position="62"/>
    </location>
</feature>
<evidence type="ECO:0000256" key="3">
    <source>
        <dbReference type="ARBA" id="ARBA00022692"/>
    </source>
</evidence>
<dbReference type="EMBL" id="LN681225">
    <property type="protein sequence ID" value="CEK11999.1"/>
    <property type="molecule type" value="Genomic_DNA"/>
</dbReference>
<dbReference type="HOGENOM" id="CLU_001265_47_1_6"/>
<evidence type="ECO:0000256" key="2">
    <source>
        <dbReference type="ARBA" id="ARBA00022475"/>
    </source>
</evidence>
<dbReference type="PANTHER" id="PTHR43124:SF3">
    <property type="entry name" value="CHLORAMPHENICOL EFFLUX PUMP RV0191"/>
    <property type="match status" value="1"/>
</dbReference>
<dbReference type="AlphaFoldDB" id="A0A0A8UZ14"/>
<accession>A0A0A8UZ14</accession>
<dbReference type="InterPro" id="IPR011701">
    <property type="entry name" value="MFS"/>
</dbReference>
<feature type="transmembrane region" description="Helical" evidence="6">
    <location>
        <begin position="129"/>
        <end position="151"/>
    </location>
</feature>
<dbReference type="InterPro" id="IPR036259">
    <property type="entry name" value="MFS_trans_sf"/>
</dbReference>
<evidence type="ECO:0000313" key="9">
    <source>
        <dbReference type="Proteomes" id="UP000032803"/>
    </source>
</evidence>
<sequence length="405" mass="44959">MKKQTSTLILLSWFLGNLSIHFLTPALPEIAENFVSTPRFTQLIIGLFLVGKACGVLIWCMVSERLGRKPVLILGLILYSLSNFLAAGSFTIYSLLFCRLLQGLAVGATLLMGRCIINETHNEQQALRQFSYLFTAAGVIICFLPLLGAFINSNFGWRIGFLIMGLYSFILLFFTKFDETKSDKNDSTTLSQSVAVVFKNRQFIGYLMIAALMMAGESAFNTSASFILIKGADYSLNSYGKIKTLMALMHLLGTATCGLLVRYFASSRLVGIGVYLFVITSICMGIFHLFADSISLCLILPMMIYYFGTGFIVASTAAAIVRPFPKQMVMAMALSLFFQFNFSALFSLLSGFLAIQQVTPFMFLISLISMLSFISWKFVISNNTTLLLLKSDSKQQFEQMQSPTT</sequence>
<feature type="domain" description="Major facilitator superfamily (MFS) profile" evidence="7">
    <location>
        <begin position="5"/>
        <end position="384"/>
    </location>
</feature>
<dbReference type="InterPro" id="IPR050189">
    <property type="entry name" value="MFS_Efflux_Transporters"/>
</dbReference>
<dbReference type="Proteomes" id="UP000032803">
    <property type="component" value="Chromosome I"/>
</dbReference>
<keyword evidence="4 6" id="KW-1133">Transmembrane helix</keyword>
<evidence type="ECO:0000256" key="6">
    <source>
        <dbReference type="SAM" id="Phobius"/>
    </source>
</evidence>
<dbReference type="Gene3D" id="1.20.1720.10">
    <property type="entry name" value="Multidrug resistance protein D"/>
    <property type="match status" value="1"/>
</dbReference>
<name>A0A0A8UZ14_LEGHA</name>
<dbReference type="OrthoDB" id="5670831at2"/>
<evidence type="ECO:0000256" key="1">
    <source>
        <dbReference type="ARBA" id="ARBA00004651"/>
    </source>
</evidence>
<dbReference type="Pfam" id="PF07690">
    <property type="entry name" value="MFS_1"/>
    <property type="match status" value="1"/>
</dbReference>
<keyword evidence="9" id="KW-1185">Reference proteome</keyword>
<dbReference type="GO" id="GO:0005886">
    <property type="term" value="C:plasma membrane"/>
    <property type="evidence" value="ECO:0007669"/>
    <property type="project" value="UniProtKB-SubCell"/>
</dbReference>
<evidence type="ECO:0000313" key="8">
    <source>
        <dbReference type="EMBL" id="CEK11999.1"/>
    </source>
</evidence>
<gene>
    <name evidence="8" type="ORF">LHA_3008</name>
</gene>